<dbReference type="RefSeq" id="XP_041295861.1">
    <property type="nucleotide sequence ID" value="XM_041436351.1"/>
</dbReference>
<name>A0A9P7FD65_9AGAM</name>
<dbReference type="GeneID" id="64698610"/>
<sequence length="507" mass="56397">MIPRISKRYASTAKPKPRQGTKGVYGVTPEHQPTSPEEQAHIIKRRIEKVERDEPMDITMALTPVETYMGGFTRPRDLRALYWSKDGPYHEQKGPYETPSPAAYVPRTVWQQIRAFHSSARRHYPSESYNEEHIVPNFYIKHKKDRKHQVDKLMKSSVTPSTTSPSATDTAGLDVAAAEEAIHDPTRQTKAVKRRKHEESALMEHLSDSILGDDLVASTRRLVSKIPVEHYDNDGFLVHPSGFVVPGKGHTSTSDAARAKEHARDEDEERAAQTASVAERVLESDFDHVHSAMASTRPRSHKVPFEIREPDGTVKHPSGFVPPTPADEFKYSDSASLERGLAGAISRQRARDVDNKNPTIIKGRRLHTTAVVRASEVAIPTHLMQPVPAPEIDSQASLGLSESEPDHVGAIRAKYLPILAQESFFRPLLTLAVSTRPLANSLVRLSRALPRGLPFYASVVPEDHKFSRRICDETGEELTYPSKSAQAHVVEQDSSDALVEMRGAGEV</sequence>
<dbReference type="EMBL" id="JABBWM010000012">
    <property type="protein sequence ID" value="KAG2113474.1"/>
    <property type="molecule type" value="Genomic_DNA"/>
</dbReference>
<dbReference type="AlphaFoldDB" id="A0A9P7FD65"/>
<evidence type="ECO:0000313" key="2">
    <source>
        <dbReference type="EMBL" id="KAG2113474.1"/>
    </source>
</evidence>
<feature type="region of interest" description="Disordered" evidence="1">
    <location>
        <begin position="248"/>
        <end position="271"/>
    </location>
</feature>
<accession>A0A9P7FD65</accession>
<evidence type="ECO:0000313" key="3">
    <source>
        <dbReference type="Proteomes" id="UP000823399"/>
    </source>
</evidence>
<reference evidence="2" key="1">
    <citation type="journal article" date="2020" name="New Phytol.">
        <title>Comparative genomics reveals dynamic genome evolution in host specialist ectomycorrhizal fungi.</title>
        <authorList>
            <person name="Lofgren L.A."/>
            <person name="Nguyen N.H."/>
            <person name="Vilgalys R."/>
            <person name="Ruytinx J."/>
            <person name="Liao H.L."/>
            <person name="Branco S."/>
            <person name="Kuo A."/>
            <person name="LaButti K."/>
            <person name="Lipzen A."/>
            <person name="Andreopoulos W."/>
            <person name="Pangilinan J."/>
            <person name="Riley R."/>
            <person name="Hundley H."/>
            <person name="Na H."/>
            <person name="Barry K."/>
            <person name="Grigoriev I.V."/>
            <person name="Stajich J.E."/>
            <person name="Kennedy P.G."/>
        </authorList>
    </citation>
    <scope>NUCLEOTIDE SEQUENCE</scope>
    <source>
        <strain evidence="2">FC423</strain>
    </source>
</reference>
<gene>
    <name evidence="2" type="ORF">F5147DRAFT_681125</name>
</gene>
<dbReference type="Proteomes" id="UP000823399">
    <property type="component" value="Unassembled WGS sequence"/>
</dbReference>
<keyword evidence="3" id="KW-1185">Reference proteome</keyword>
<feature type="region of interest" description="Disordered" evidence="1">
    <location>
        <begin position="1"/>
        <end position="38"/>
    </location>
</feature>
<organism evidence="2 3">
    <name type="scientific">Suillus discolor</name>
    <dbReference type="NCBI Taxonomy" id="1912936"/>
    <lineage>
        <taxon>Eukaryota</taxon>
        <taxon>Fungi</taxon>
        <taxon>Dikarya</taxon>
        <taxon>Basidiomycota</taxon>
        <taxon>Agaricomycotina</taxon>
        <taxon>Agaricomycetes</taxon>
        <taxon>Agaricomycetidae</taxon>
        <taxon>Boletales</taxon>
        <taxon>Suillineae</taxon>
        <taxon>Suillaceae</taxon>
        <taxon>Suillus</taxon>
    </lineage>
</organism>
<dbReference type="OrthoDB" id="3258969at2759"/>
<comment type="caution">
    <text evidence="2">The sequence shown here is derived from an EMBL/GenBank/DDBJ whole genome shotgun (WGS) entry which is preliminary data.</text>
</comment>
<evidence type="ECO:0000256" key="1">
    <source>
        <dbReference type="SAM" id="MobiDB-lite"/>
    </source>
</evidence>
<protein>
    <submittedName>
        <fullName evidence="2">Uncharacterized protein</fullName>
    </submittedName>
</protein>
<proteinExistence type="predicted"/>